<dbReference type="GO" id="GO:0016020">
    <property type="term" value="C:membrane"/>
    <property type="evidence" value="ECO:0007669"/>
    <property type="project" value="UniProtKB-SubCell"/>
</dbReference>
<evidence type="ECO:0000313" key="8">
    <source>
        <dbReference type="EMBL" id="KZF23098.1"/>
    </source>
</evidence>
<organism evidence="8 9">
    <name type="scientific">Xylona heveae (strain CBS 132557 / TC161)</name>
    <dbReference type="NCBI Taxonomy" id="1328760"/>
    <lineage>
        <taxon>Eukaryota</taxon>
        <taxon>Fungi</taxon>
        <taxon>Dikarya</taxon>
        <taxon>Ascomycota</taxon>
        <taxon>Pezizomycotina</taxon>
        <taxon>Xylonomycetes</taxon>
        <taxon>Xylonales</taxon>
        <taxon>Xylonaceae</taxon>
        <taxon>Xylona</taxon>
    </lineage>
</organism>
<dbReference type="RefSeq" id="XP_018188653.1">
    <property type="nucleotide sequence ID" value="XM_018332661.1"/>
</dbReference>
<evidence type="ECO:0000259" key="7">
    <source>
        <dbReference type="Pfam" id="PF13515"/>
    </source>
</evidence>
<comment type="subcellular location">
    <subcellularLocation>
        <location evidence="1">Membrane</location>
        <topology evidence="1">Multi-pass membrane protein</topology>
    </subcellularLocation>
</comment>
<feature type="transmembrane region" description="Helical" evidence="5">
    <location>
        <begin position="114"/>
        <end position="133"/>
    </location>
</feature>
<name>A0A165H7M3_XYLHT</name>
<dbReference type="Pfam" id="PF13515">
    <property type="entry name" value="FUSC_2"/>
    <property type="match status" value="1"/>
</dbReference>
<feature type="transmembrane region" description="Helical" evidence="5">
    <location>
        <begin position="676"/>
        <end position="700"/>
    </location>
</feature>
<feature type="transmembrane region" description="Helical" evidence="5">
    <location>
        <begin position="637"/>
        <end position="656"/>
    </location>
</feature>
<feature type="domain" description="Putative ER transporter 6TM N-terminal" evidence="6">
    <location>
        <begin position="109"/>
        <end position="299"/>
    </location>
</feature>
<dbReference type="Proteomes" id="UP000076632">
    <property type="component" value="Unassembled WGS sequence"/>
</dbReference>
<dbReference type="PANTHER" id="PTHR37994:SF4">
    <property type="entry name" value="ER TRANSPORTER 6TM N-TERMINAL DOMAIN-CONTAINING PROTEIN-RELATED"/>
    <property type="match status" value="1"/>
</dbReference>
<keyword evidence="3 5" id="KW-1133">Transmembrane helix</keyword>
<dbReference type="InterPro" id="IPR018823">
    <property type="entry name" value="ArAE_2_N"/>
</dbReference>
<dbReference type="InParanoid" id="A0A165H7M3"/>
<keyword evidence="2 5" id="KW-0812">Transmembrane</keyword>
<dbReference type="Pfam" id="PF10337">
    <property type="entry name" value="ArAE_2_N"/>
    <property type="match status" value="1"/>
</dbReference>
<evidence type="ECO:0000256" key="3">
    <source>
        <dbReference type="ARBA" id="ARBA00022989"/>
    </source>
</evidence>
<feature type="transmembrane region" description="Helical" evidence="5">
    <location>
        <begin position="566"/>
        <end position="581"/>
    </location>
</feature>
<dbReference type="EMBL" id="KV407458">
    <property type="protein sequence ID" value="KZF23098.1"/>
    <property type="molecule type" value="Genomic_DNA"/>
</dbReference>
<proteinExistence type="predicted"/>
<evidence type="ECO:0000256" key="4">
    <source>
        <dbReference type="ARBA" id="ARBA00023136"/>
    </source>
</evidence>
<dbReference type="InterPro" id="IPR049453">
    <property type="entry name" value="Memb_transporter_dom"/>
</dbReference>
<dbReference type="AlphaFoldDB" id="A0A165H7M3"/>
<evidence type="ECO:0000259" key="6">
    <source>
        <dbReference type="Pfam" id="PF10337"/>
    </source>
</evidence>
<reference evidence="8 9" key="1">
    <citation type="journal article" date="2016" name="Fungal Biol.">
        <title>The genome of Xylona heveae provides a window into fungal endophytism.</title>
        <authorList>
            <person name="Gazis R."/>
            <person name="Kuo A."/>
            <person name="Riley R."/>
            <person name="LaButti K."/>
            <person name="Lipzen A."/>
            <person name="Lin J."/>
            <person name="Amirebrahimi M."/>
            <person name="Hesse C.N."/>
            <person name="Spatafora J.W."/>
            <person name="Henrissat B."/>
            <person name="Hainaut M."/>
            <person name="Grigoriev I.V."/>
            <person name="Hibbett D.S."/>
        </authorList>
    </citation>
    <scope>NUCLEOTIDE SEQUENCE [LARGE SCALE GENOMIC DNA]</scope>
    <source>
        <strain evidence="8 9">TC161</strain>
    </source>
</reference>
<feature type="transmembrane region" description="Helical" evidence="5">
    <location>
        <begin position="75"/>
        <end position="94"/>
    </location>
</feature>
<accession>A0A165H7M3</accession>
<evidence type="ECO:0000256" key="1">
    <source>
        <dbReference type="ARBA" id="ARBA00004141"/>
    </source>
</evidence>
<dbReference type="PANTHER" id="PTHR37994">
    <property type="entry name" value="ARAE_2_N DOMAIN-CONTAINING PROTEIN-RELATED"/>
    <property type="match status" value="1"/>
</dbReference>
<evidence type="ECO:0000256" key="5">
    <source>
        <dbReference type="SAM" id="Phobius"/>
    </source>
</evidence>
<keyword evidence="9" id="KW-1185">Reference proteome</keyword>
<gene>
    <name evidence="8" type="ORF">L228DRAFT_247551</name>
</gene>
<feature type="domain" description="Integral membrane bound transporter" evidence="7">
    <location>
        <begin position="557"/>
        <end position="697"/>
    </location>
</feature>
<dbReference type="STRING" id="1328760.A0A165H7M3"/>
<dbReference type="OrthoDB" id="2274698at2759"/>
<evidence type="ECO:0000313" key="9">
    <source>
        <dbReference type="Proteomes" id="UP000076632"/>
    </source>
</evidence>
<evidence type="ECO:0000256" key="2">
    <source>
        <dbReference type="ARBA" id="ARBA00022692"/>
    </source>
</evidence>
<feature type="transmembrane region" description="Helical" evidence="5">
    <location>
        <begin position="588"/>
        <end position="609"/>
    </location>
</feature>
<keyword evidence="4 5" id="KW-0472">Membrane</keyword>
<protein>
    <submittedName>
        <fullName evidence="8">Uncharacterized protein</fullName>
    </submittedName>
</protein>
<dbReference type="GeneID" id="28897798"/>
<feature type="transmembrane region" description="Helical" evidence="5">
    <location>
        <begin position="534"/>
        <end position="554"/>
    </location>
</feature>
<feature type="transmembrane region" description="Helical" evidence="5">
    <location>
        <begin position="615"/>
        <end position="632"/>
    </location>
</feature>
<feature type="transmembrane region" description="Helical" evidence="5">
    <location>
        <begin position="174"/>
        <end position="194"/>
    </location>
</feature>
<sequence length="952" mass="104285">MGLGHRLAALPTRLGLTWHNLLTMIKSALPATICMAAFQSTTWAEHFGPLNYLVAIEALLGFCILPRARFIQVMVLDVFMVCLATAVNLLALWTSVQARKHTTSPGDNNEYNSSASAVCAIWFTLQIYFTNALRSSRPQFQFPCINYTIFALIALAQAGPGFRTMDEARSFMSLLLQSFLVGFGVATAVSLLILPHSNRDIAFGAMRKYISSIEEVVSVYTESINNAHSKGFSGDTQTLHKFKAKHMAMKGNYVKLGADLEFAVRDVGFGRLNGKDLKNIFEHLRTIHIPLLGLQDLPDTLCTDDDLPACLCKDGTAFSLPLEQQWGDFAQASANLAADMIEALKFIVAVLLDNARSKEHVDPENGDALLSNISCHEARLSQSAAALVQCAVLNTPTDALHTDEKHEHCHSRRHKSQKAISVQQSTQFMLYHSTRATASMLTYIQEKAATGSLNKKRLILPTTTVLIQWARDILAPADSSTTEHILDSSLPRQRQDTLNAALYGQDPQHLPAQTFLEHIGELFRKIPALLRTSHSYFGFRAACATMSLAIISYLHQSHVFFVKERVLWAIVMTSIAMNATTGHTAHNFFLRVLASVAGTIGSYVCWYIVDERPAGVIVFMFIYMAGSFYWCVVKPKYALLAIVSAVTPLISVGYALNVQKLGVQTLEKEATPGYPMYKIAAFRFVNVLAGLAVAAFWTVFPYPITDASVMRSQIGGCAYLMARYNAIVSETLLTKDRILLQGELAEKLSRARINVLQQAQAHIVKLKASPALAKMNITVGGRFPVEAYREAIRLLDQILTQMAVVGYASSTLVSDAETGSGSSDATLTKSTISSFDYLLQPARTLTSALCLLSASIINGLPLAPYAPLAEPFDDHIPATPTLVEGSPPKAVVDTKALPVIHVAVVKTYKDLQLLRKAIAAICGELDFSLRGLSEESGGEVDYNLAEEMTNEE</sequence>
<dbReference type="OMA" id="LPATICM"/>
<feature type="transmembrane region" description="Helical" evidence="5">
    <location>
        <begin position="145"/>
        <end position="162"/>
    </location>
</feature>